<dbReference type="STRING" id="1612624.ADU59_08230"/>
<protein>
    <submittedName>
        <fullName evidence="2">Acetyltransferase</fullName>
    </submittedName>
</protein>
<dbReference type="AlphaFoldDB" id="A0A1C7P4V2"/>
<dbReference type="SUPFAM" id="SSF55729">
    <property type="entry name" value="Acyl-CoA N-acyltransferases (Nat)"/>
    <property type="match status" value="1"/>
</dbReference>
<dbReference type="InterPro" id="IPR016181">
    <property type="entry name" value="Acyl_CoA_acyltransferase"/>
</dbReference>
<gene>
    <name evidence="2" type="ORF">ADU59_08230</name>
</gene>
<name>A0A1C7P4V2_9HYPH</name>
<dbReference type="PROSITE" id="PS51186">
    <property type="entry name" value="GNAT"/>
    <property type="match status" value="1"/>
</dbReference>
<accession>A0A1C7P4V2</accession>
<dbReference type="GO" id="GO:0016747">
    <property type="term" value="F:acyltransferase activity, transferring groups other than amino-acyl groups"/>
    <property type="evidence" value="ECO:0007669"/>
    <property type="project" value="InterPro"/>
</dbReference>
<dbReference type="Proteomes" id="UP000093111">
    <property type="component" value="Unassembled WGS sequence"/>
</dbReference>
<reference evidence="2 3" key="1">
    <citation type="journal article" date="2016" name="Syst. Appl. Microbiol.">
        <title>Pararhizobium polonicum sp. nov. isolated from tumors on stone fruit rootstocks.</title>
        <authorList>
            <person name="Pulawska J."/>
            <person name="Kuzmanovic N."/>
            <person name="Willems A."/>
            <person name="Pothier J.F."/>
        </authorList>
    </citation>
    <scope>NUCLEOTIDE SEQUENCE [LARGE SCALE GENOMIC DNA]</scope>
    <source>
        <strain evidence="2 3">F5.1</strain>
    </source>
</reference>
<organism evidence="2 3">
    <name type="scientific">Pararhizobium polonicum</name>
    <dbReference type="NCBI Taxonomy" id="1612624"/>
    <lineage>
        <taxon>Bacteria</taxon>
        <taxon>Pseudomonadati</taxon>
        <taxon>Pseudomonadota</taxon>
        <taxon>Alphaproteobacteria</taxon>
        <taxon>Hyphomicrobiales</taxon>
        <taxon>Rhizobiaceae</taxon>
        <taxon>Rhizobium/Agrobacterium group</taxon>
        <taxon>Pararhizobium</taxon>
    </lineage>
</organism>
<dbReference type="Pfam" id="PF00583">
    <property type="entry name" value="Acetyltransf_1"/>
    <property type="match status" value="1"/>
</dbReference>
<proteinExistence type="predicted"/>
<evidence type="ECO:0000259" key="1">
    <source>
        <dbReference type="PROSITE" id="PS51186"/>
    </source>
</evidence>
<dbReference type="RefSeq" id="WP_068953486.1">
    <property type="nucleotide sequence ID" value="NZ_LGLV01000005.1"/>
</dbReference>
<dbReference type="OrthoDB" id="9811979at2"/>
<dbReference type="Gene3D" id="3.40.630.30">
    <property type="match status" value="1"/>
</dbReference>
<keyword evidence="2" id="KW-0808">Transferase</keyword>
<keyword evidence="3" id="KW-1185">Reference proteome</keyword>
<dbReference type="PATRIC" id="fig|1612624.7.peg.1729"/>
<evidence type="ECO:0000313" key="3">
    <source>
        <dbReference type="Proteomes" id="UP000093111"/>
    </source>
</evidence>
<feature type="domain" description="N-acetyltransferase" evidence="1">
    <location>
        <begin position="2"/>
        <end position="158"/>
    </location>
</feature>
<evidence type="ECO:0000313" key="2">
    <source>
        <dbReference type="EMBL" id="OBZ96315.1"/>
    </source>
</evidence>
<dbReference type="InterPro" id="IPR000182">
    <property type="entry name" value="GNAT_dom"/>
</dbReference>
<comment type="caution">
    <text evidence="2">The sequence shown here is derived from an EMBL/GenBank/DDBJ whole genome shotgun (WGS) entry which is preliminary data.</text>
</comment>
<sequence>MMIVRLAREDEIPALAAIGLDAWEQAITGLADAQGMRRVAELSFLSFLRSRWFSVSVIGNEGSVAGWAAREDNDGTISDLWIRPALQRSGFGSLLLTEVERRILAEGFEAATIKTHAQNAQAIGFFRKHGYAISSLSTAYAPKLDRDVESIGMTKLLEAPAAPADRQWF</sequence>
<dbReference type="EMBL" id="LGLV01000005">
    <property type="protein sequence ID" value="OBZ96315.1"/>
    <property type="molecule type" value="Genomic_DNA"/>
</dbReference>